<evidence type="ECO:0000256" key="1">
    <source>
        <dbReference type="SAM" id="MobiDB-lite"/>
    </source>
</evidence>
<feature type="chain" id="PRO_5038904293" evidence="2">
    <location>
        <begin position="20"/>
        <end position="226"/>
    </location>
</feature>
<comment type="caution">
    <text evidence="3">The sequence shown here is derived from an EMBL/GenBank/DDBJ whole genome shotgun (WGS) entry which is preliminary data.</text>
</comment>
<feature type="region of interest" description="Disordered" evidence="1">
    <location>
        <begin position="189"/>
        <end position="226"/>
    </location>
</feature>
<reference evidence="3 4" key="1">
    <citation type="submission" date="2019-06" db="EMBL/GenBank/DDBJ databases">
        <title>Sequencing the genomes of 1000 actinobacteria strains.</title>
        <authorList>
            <person name="Klenk H.-P."/>
        </authorList>
    </citation>
    <scope>NUCLEOTIDE SEQUENCE [LARGE SCALE GENOMIC DNA]</scope>
    <source>
        <strain evidence="3 4">DSM 19828</strain>
    </source>
</reference>
<keyword evidence="4" id="KW-1185">Reference proteome</keyword>
<organism evidence="3 4">
    <name type="scientific">Yimella lutea</name>
    <dbReference type="NCBI Taxonomy" id="587872"/>
    <lineage>
        <taxon>Bacteria</taxon>
        <taxon>Bacillati</taxon>
        <taxon>Actinomycetota</taxon>
        <taxon>Actinomycetes</taxon>
        <taxon>Micrococcales</taxon>
        <taxon>Dermacoccaceae</taxon>
        <taxon>Yimella</taxon>
    </lineage>
</organism>
<feature type="compositionally biased region" description="Low complexity" evidence="1">
    <location>
        <begin position="214"/>
        <end position="226"/>
    </location>
</feature>
<evidence type="ECO:0000313" key="3">
    <source>
        <dbReference type="EMBL" id="TQJ15626.1"/>
    </source>
</evidence>
<sequence>MAWAAPVVALASAAPPAAASLRIDPGINGWVLNSSRSLGSCKYTLEVNSTLNGNGPDGAPYGLYLYDVQSTAVISNAVLTYWIIGNQTATWATNIGHSSTCWSGPVRGTPTIKADGFVYTPYVFTYTCSIDPASVSADGRLRLGGFHVTATFTQPSDRCNNVTYWTQRSITIDQDGVGSQPAVDLTFERRNGTLGPYTGNRAPQARSASGSDGVSTADTAVSVAAS</sequence>
<keyword evidence="2" id="KW-0732">Signal</keyword>
<gene>
    <name evidence="3" type="ORF">FB459_3183</name>
</gene>
<dbReference type="AlphaFoldDB" id="A0A542EK99"/>
<evidence type="ECO:0000256" key="2">
    <source>
        <dbReference type="SAM" id="SignalP"/>
    </source>
</evidence>
<protein>
    <submittedName>
        <fullName evidence="3">Uncharacterized protein</fullName>
    </submittedName>
</protein>
<accession>A0A542EK99</accession>
<dbReference type="Proteomes" id="UP000320806">
    <property type="component" value="Unassembled WGS sequence"/>
</dbReference>
<dbReference type="EMBL" id="VFMO01000001">
    <property type="protein sequence ID" value="TQJ15626.1"/>
    <property type="molecule type" value="Genomic_DNA"/>
</dbReference>
<proteinExistence type="predicted"/>
<name>A0A542EK99_9MICO</name>
<evidence type="ECO:0000313" key="4">
    <source>
        <dbReference type="Proteomes" id="UP000320806"/>
    </source>
</evidence>
<feature type="signal peptide" evidence="2">
    <location>
        <begin position="1"/>
        <end position="19"/>
    </location>
</feature>